<protein>
    <submittedName>
        <fullName evidence="5">Ciliary rootlet coiled-coil, rootletin family member 2</fullName>
    </submittedName>
</protein>
<sequence>SSGAYLSNEHSGILLLWRQAATLRSNLAELRATAERGLAEAQTDMARTARRLQTACLNLDSNLHLSKSGAACLLEKQALQGALLEQQLREKVQEMIQLQSHWDGEKVELNSRITELTALGQKLKEQNAKKEKTISALKLDVQKLEVTKTGELLEVQDLKDESESLQRIMNSITQLALADAESAGPLSLDSVRTTSAKDPGRQTSPLRSSSSHHRRVSPSRAHSPLRQDAVLQAVQGALRRRQQREQELQLQLESARDMLGAVRKQLSNCQQEVQVAEQQLQEQRQEREELARALQDCRRDLQRCKSSVEILSREKETTEAVVGSLSEQVNSSHLEVERLRTLTMELQKQQSLLEEQKEELAKERERVRKELEQGQRSLEQLEEKTSALKKELVVVKESLNQAILEKDVLENEKEGVSCALSKVRMAMVS</sequence>
<evidence type="ECO:0000259" key="4">
    <source>
        <dbReference type="Pfam" id="PF15035"/>
    </source>
</evidence>
<dbReference type="InterPro" id="IPR055167">
    <property type="entry name" value="Rootletin-like_CC"/>
</dbReference>
<feature type="region of interest" description="Disordered" evidence="3">
    <location>
        <begin position="190"/>
        <end position="227"/>
    </location>
</feature>
<feature type="non-terminal residue" evidence="5">
    <location>
        <position position="429"/>
    </location>
</feature>
<dbReference type="GO" id="GO:0005813">
    <property type="term" value="C:centrosome"/>
    <property type="evidence" value="ECO:0007669"/>
    <property type="project" value="TreeGrafter"/>
</dbReference>
<reference evidence="5 6" key="1">
    <citation type="journal article" date="2020" name="G3 (Bethesda)">
        <title>Draft Genome of the Common Snapping Turtle, Chelydra serpentina, a Model for Phenotypic Plasticity in Reptiles.</title>
        <authorList>
            <person name="Das D."/>
            <person name="Singh S.K."/>
            <person name="Bierstedt J."/>
            <person name="Erickson A."/>
            <person name="Galli G.L.J."/>
            <person name="Crossley D.A. 2nd"/>
            <person name="Rhen T."/>
        </authorList>
    </citation>
    <scope>NUCLEOTIDE SEQUENCE [LARGE SCALE GENOMIC DNA]</scope>
    <source>
        <tissue evidence="5">Whole blood</tissue>
    </source>
</reference>
<dbReference type="Gene3D" id="1.20.920.20">
    <property type="match status" value="1"/>
</dbReference>
<evidence type="ECO:0000313" key="6">
    <source>
        <dbReference type="Proteomes" id="UP000765507"/>
    </source>
</evidence>
<gene>
    <name evidence="5" type="ORF">G0U57_006627</name>
</gene>
<dbReference type="AlphaFoldDB" id="A0A8T1RYY9"/>
<dbReference type="Pfam" id="PF15035">
    <property type="entry name" value="Rootletin"/>
    <property type="match status" value="1"/>
</dbReference>
<dbReference type="Proteomes" id="UP000765507">
    <property type="component" value="Unassembled WGS sequence"/>
</dbReference>
<dbReference type="GO" id="GO:0005814">
    <property type="term" value="C:centriole"/>
    <property type="evidence" value="ECO:0007669"/>
    <property type="project" value="TreeGrafter"/>
</dbReference>
<feature type="coiled-coil region" evidence="2">
    <location>
        <begin position="238"/>
        <end position="412"/>
    </location>
</feature>
<evidence type="ECO:0000313" key="5">
    <source>
        <dbReference type="EMBL" id="KAG6921595.1"/>
    </source>
</evidence>
<dbReference type="EMBL" id="JAHGAV010001915">
    <property type="protein sequence ID" value="KAG6921595.1"/>
    <property type="molecule type" value="Genomic_DNA"/>
</dbReference>
<name>A0A8T1RYY9_CHESE</name>
<evidence type="ECO:0000256" key="2">
    <source>
        <dbReference type="SAM" id="Coils"/>
    </source>
</evidence>
<accession>A0A8T1RYY9</accession>
<evidence type="ECO:0000256" key="3">
    <source>
        <dbReference type="SAM" id="MobiDB-lite"/>
    </source>
</evidence>
<keyword evidence="1 2" id="KW-0175">Coiled coil</keyword>
<proteinExistence type="predicted"/>
<comment type="caution">
    <text evidence="5">The sequence shown here is derived from an EMBL/GenBank/DDBJ whole genome shotgun (WGS) entry which is preliminary data.</text>
</comment>
<keyword evidence="6" id="KW-1185">Reference proteome</keyword>
<organism evidence="5 6">
    <name type="scientific">Chelydra serpentina</name>
    <name type="common">Snapping turtle</name>
    <name type="synonym">Testudo serpentina</name>
    <dbReference type="NCBI Taxonomy" id="8475"/>
    <lineage>
        <taxon>Eukaryota</taxon>
        <taxon>Metazoa</taxon>
        <taxon>Chordata</taxon>
        <taxon>Craniata</taxon>
        <taxon>Vertebrata</taxon>
        <taxon>Euteleostomi</taxon>
        <taxon>Archelosauria</taxon>
        <taxon>Testudinata</taxon>
        <taxon>Testudines</taxon>
        <taxon>Cryptodira</taxon>
        <taxon>Durocryptodira</taxon>
        <taxon>Americhelydia</taxon>
        <taxon>Chelydroidea</taxon>
        <taxon>Chelydridae</taxon>
        <taxon>Chelydra</taxon>
    </lineage>
</organism>
<dbReference type="PANTHER" id="PTHR23159">
    <property type="entry name" value="CENTROSOMAL PROTEIN 2"/>
    <property type="match status" value="1"/>
</dbReference>
<feature type="domain" description="Rootletin-like coiled-coil" evidence="4">
    <location>
        <begin position="4"/>
        <end position="48"/>
    </location>
</feature>
<dbReference type="SUPFAM" id="SSF57997">
    <property type="entry name" value="Tropomyosin"/>
    <property type="match status" value="1"/>
</dbReference>
<dbReference type="PANTHER" id="PTHR23159:SF16">
    <property type="entry name" value="CILIARY ROOTLET COILED-COIL PROTEIN 2"/>
    <property type="match status" value="1"/>
</dbReference>
<feature type="coiled-coil region" evidence="2">
    <location>
        <begin position="106"/>
        <end position="175"/>
    </location>
</feature>
<evidence type="ECO:0000256" key="1">
    <source>
        <dbReference type="ARBA" id="ARBA00023054"/>
    </source>
</evidence>
<dbReference type="OrthoDB" id="3549872at2759"/>